<dbReference type="InterPro" id="IPR040079">
    <property type="entry name" value="Glutathione_S-Trfase"/>
</dbReference>
<protein>
    <recommendedName>
        <fullName evidence="3">Glutathione S-transferase</fullName>
        <ecNumber evidence="3">2.5.1.18</ecNumber>
    </recommendedName>
</protein>
<keyword evidence="7" id="KW-1185">Reference proteome</keyword>
<dbReference type="InterPro" id="IPR045074">
    <property type="entry name" value="GST_C_Tau"/>
</dbReference>
<dbReference type="Gene3D" id="1.20.1050.10">
    <property type="match status" value="1"/>
</dbReference>
<dbReference type="Pfam" id="PF02798">
    <property type="entry name" value="GST_N"/>
    <property type="match status" value="1"/>
</dbReference>
<dbReference type="SFLD" id="SFLDS00019">
    <property type="entry name" value="Glutathione_Transferase_(cytos"/>
    <property type="match status" value="1"/>
</dbReference>
<dbReference type="InterPro" id="IPR004045">
    <property type="entry name" value="Glutathione_S-Trfase_N"/>
</dbReference>
<dbReference type="FunFam" id="3.40.30.10:FF:000014">
    <property type="entry name" value="Tau class glutathione S-transferase"/>
    <property type="match status" value="1"/>
</dbReference>
<dbReference type="CDD" id="cd03185">
    <property type="entry name" value="GST_C_Tau"/>
    <property type="match status" value="1"/>
</dbReference>
<evidence type="ECO:0000256" key="3">
    <source>
        <dbReference type="RuleBase" id="RU369102"/>
    </source>
</evidence>
<feature type="domain" description="GST C-terminal" evidence="5">
    <location>
        <begin position="92"/>
        <end position="225"/>
    </location>
</feature>
<dbReference type="GO" id="GO:0005829">
    <property type="term" value="C:cytosol"/>
    <property type="evidence" value="ECO:0007669"/>
    <property type="project" value="UniProtKB-SubCell"/>
</dbReference>
<dbReference type="Proteomes" id="UP000554482">
    <property type="component" value="Unassembled WGS sequence"/>
</dbReference>
<dbReference type="EMBL" id="JABWDY010007872">
    <property type="protein sequence ID" value="KAF5202599.1"/>
    <property type="molecule type" value="Genomic_DNA"/>
</dbReference>
<dbReference type="SUPFAM" id="SSF52833">
    <property type="entry name" value="Thioredoxin-like"/>
    <property type="match status" value="1"/>
</dbReference>
<name>A0A7J6WYS5_THATH</name>
<dbReference type="GO" id="GO:0006749">
    <property type="term" value="P:glutathione metabolic process"/>
    <property type="evidence" value="ECO:0007669"/>
    <property type="project" value="InterPro"/>
</dbReference>
<dbReference type="InterPro" id="IPR010987">
    <property type="entry name" value="Glutathione-S-Trfase_C-like"/>
</dbReference>
<dbReference type="EC" id="2.5.1.18" evidence="3"/>
<evidence type="ECO:0000256" key="2">
    <source>
        <dbReference type="ARBA" id="ARBA00047960"/>
    </source>
</evidence>
<evidence type="ECO:0000313" key="7">
    <source>
        <dbReference type="Proteomes" id="UP000554482"/>
    </source>
</evidence>
<accession>A0A7J6WYS5</accession>
<dbReference type="PROSITE" id="PS50404">
    <property type="entry name" value="GST_NTER"/>
    <property type="match status" value="1"/>
</dbReference>
<evidence type="ECO:0000256" key="1">
    <source>
        <dbReference type="ARBA" id="ARBA00022679"/>
    </source>
</evidence>
<dbReference type="FunFam" id="1.20.1050.10:FF:000016">
    <property type="entry name" value="Glutathione S-transferase U9"/>
    <property type="match status" value="1"/>
</dbReference>
<dbReference type="SUPFAM" id="SSF47616">
    <property type="entry name" value="GST C-terminal domain-like"/>
    <property type="match status" value="1"/>
</dbReference>
<sequence length="225" mass="26004">MGEISEVKLYGVWSGSPSPTKRVEVALKLKGIPYEFIEEDLRNKSDMLVQYNPVHKKVPVLVHNGKPMAESHIILEYIDEQWNHSPRLLPEDPYERSNVRFWAKFYDQKFSYVKLVMSEGEERAKAIAEFIENLCILEDGIKRDFSGKSPFFHGENPGFLDMVIGSSACSYRVIEQVIGVKLIDPETHPLFYSWVTAMVNHPVVKETLPPHEFMVNFILNYKARK</sequence>
<evidence type="ECO:0000259" key="4">
    <source>
        <dbReference type="PROSITE" id="PS50404"/>
    </source>
</evidence>
<dbReference type="GO" id="GO:0009407">
    <property type="term" value="P:toxin catabolic process"/>
    <property type="evidence" value="ECO:0007669"/>
    <property type="project" value="UniProtKB-ARBA"/>
</dbReference>
<comment type="subcellular location">
    <subcellularLocation>
        <location evidence="3">Cytoplasm</location>
        <location evidence="3">Cytosol</location>
    </subcellularLocation>
</comment>
<dbReference type="PANTHER" id="PTHR11260:SF676">
    <property type="entry name" value="GLUTATHIONE S-TRANSFERASE U8"/>
    <property type="match status" value="1"/>
</dbReference>
<dbReference type="InterPro" id="IPR036282">
    <property type="entry name" value="Glutathione-S-Trfase_C_sf"/>
</dbReference>
<dbReference type="InterPro" id="IPR036249">
    <property type="entry name" value="Thioredoxin-like_sf"/>
</dbReference>
<dbReference type="OrthoDB" id="202840at2759"/>
<dbReference type="GO" id="GO:0004364">
    <property type="term" value="F:glutathione transferase activity"/>
    <property type="evidence" value="ECO:0007669"/>
    <property type="project" value="UniProtKB-UniRule"/>
</dbReference>
<comment type="catalytic activity">
    <reaction evidence="2 3">
        <text>RX + glutathione = an S-substituted glutathione + a halide anion + H(+)</text>
        <dbReference type="Rhea" id="RHEA:16437"/>
        <dbReference type="ChEBI" id="CHEBI:15378"/>
        <dbReference type="ChEBI" id="CHEBI:16042"/>
        <dbReference type="ChEBI" id="CHEBI:17792"/>
        <dbReference type="ChEBI" id="CHEBI:57925"/>
        <dbReference type="ChEBI" id="CHEBI:90779"/>
        <dbReference type="EC" id="2.5.1.18"/>
    </reaction>
</comment>
<dbReference type="SFLD" id="SFLDG00358">
    <property type="entry name" value="Main_(cytGST)"/>
    <property type="match status" value="1"/>
</dbReference>
<evidence type="ECO:0000259" key="5">
    <source>
        <dbReference type="PROSITE" id="PS50405"/>
    </source>
</evidence>
<organism evidence="6 7">
    <name type="scientific">Thalictrum thalictroides</name>
    <name type="common">Rue-anemone</name>
    <name type="synonym">Anemone thalictroides</name>
    <dbReference type="NCBI Taxonomy" id="46969"/>
    <lineage>
        <taxon>Eukaryota</taxon>
        <taxon>Viridiplantae</taxon>
        <taxon>Streptophyta</taxon>
        <taxon>Embryophyta</taxon>
        <taxon>Tracheophyta</taxon>
        <taxon>Spermatophyta</taxon>
        <taxon>Magnoliopsida</taxon>
        <taxon>Ranunculales</taxon>
        <taxon>Ranunculaceae</taxon>
        <taxon>Thalictroideae</taxon>
        <taxon>Thalictrum</taxon>
    </lineage>
</organism>
<dbReference type="Gene3D" id="3.40.30.10">
    <property type="entry name" value="Glutaredoxin"/>
    <property type="match status" value="1"/>
</dbReference>
<reference evidence="6 7" key="1">
    <citation type="submission" date="2020-06" db="EMBL/GenBank/DDBJ databases">
        <title>Transcriptomic and genomic resources for Thalictrum thalictroides and T. hernandezii: Facilitating candidate gene discovery in an emerging model plant lineage.</title>
        <authorList>
            <person name="Arias T."/>
            <person name="Riano-Pachon D.M."/>
            <person name="Di Stilio V.S."/>
        </authorList>
    </citation>
    <scope>NUCLEOTIDE SEQUENCE [LARGE SCALE GENOMIC DNA]</scope>
    <source>
        <strain evidence="7">cv. WT478/WT964</strain>
        <tissue evidence="6">Leaves</tissue>
    </source>
</reference>
<comment type="function">
    <text evidence="3">Is involved in the conjugation of reduced glutathione to a wide number of exogenous and endogenous hydrophobic electrophiles.</text>
</comment>
<feature type="domain" description="GST N-terminal" evidence="4">
    <location>
        <begin position="7"/>
        <end position="86"/>
    </location>
</feature>
<evidence type="ECO:0000313" key="6">
    <source>
        <dbReference type="EMBL" id="KAF5202599.1"/>
    </source>
</evidence>
<comment type="similarity">
    <text evidence="3">Belongs to the GST superfamily.</text>
</comment>
<dbReference type="CDD" id="cd03058">
    <property type="entry name" value="GST_N_Tau"/>
    <property type="match status" value="1"/>
</dbReference>
<dbReference type="PANTHER" id="PTHR11260">
    <property type="entry name" value="GLUTATHIONE S-TRANSFERASE, GST, SUPERFAMILY, GST DOMAIN CONTAINING"/>
    <property type="match status" value="1"/>
</dbReference>
<dbReference type="PROSITE" id="PS50405">
    <property type="entry name" value="GST_CTER"/>
    <property type="match status" value="1"/>
</dbReference>
<dbReference type="AlphaFoldDB" id="A0A7J6WYS5"/>
<keyword evidence="3" id="KW-0963">Cytoplasm</keyword>
<comment type="caution">
    <text evidence="6">The sequence shown here is derived from an EMBL/GenBank/DDBJ whole genome shotgun (WGS) entry which is preliminary data.</text>
</comment>
<proteinExistence type="inferred from homology"/>
<gene>
    <name evidence="6" type="ORF">FRX31_007814</name>
</gene>
<dbReference type="SFLD" id="SFLDG01152">
    <property type="entry name" value="Main.3:_Omega-_and_Tau-like"/>
    <property type="match status" value="1"/>
</dbReference>
<keyword evidence="1 3" id="KW-0808">Transferase</keyword>
<dbReference type="InterPro" id="IPR045073">
    <property type="entry name" value="Omega/Tau-like"/>
</dbReference>